<dbReference type="Proteomes" id="UP000054396">
    <property type="component" value="Unassembled WGS sequence"/>
</dbReference>
<sequence>MRSGVRTKKACEIARVDPARFNEMVHAGHYPCAPQTRPGSARIFDLDQTVALKIFGNLLSMSVAPERAGQIACTAYQMFEGQQNVERLVYSCDWSSEWFLEEEGPFPQLRMSRALSLVLDISELREQVGDALKWEEQFGKGEDYAAS</sequence>
<evidence type="ECO:0000313" key="2">
    <source>
        <dbReference type="Proteomes" id="UP000054396"/>
    </source>
</evidence>
<evidence type="ECO:0008006" key="3">
    <source>
        <dbReference type="Google" id="ProtNLM"/>
    </source>
</evidence>
<name>A0A0W7WM79_9RHOB</name>
<reference evidence="1 2" key="1">
    <citation type="submission" date="2015-12" db="EMBL/GenBank/DDBJ databases">
        <authorList>
            <person name="Shamseldin A."/>
            <person name="Moawad H."/>
            <person name="Abd El-Rahim W.M."/>
            <person name="Sadowsky M.J."/>
        </authorList>
    </citation>
    <scope>NUCLEOTIDE SEQUENCE [LARGE SCALE GENOMIC DNA]</scope>
    <source>
        <strain evidence="1 2">SJ5A-1</strain>
    </source>
</reference>
<protein>
    <recommendedName>
        <fullName evidence="3">HTH merR-type domain-containing protein</fullName>
    </recommendedName>
</protein>
<proteinExistence type="predicted"/>
<organism evidence="1 2">
    <name type="scientific">Pseudoponticoccus marisrubri</name>
    <dbReference type="NCBI Taxonomy" id="1685382"/>
    <lineage>
        <taxon>Bacteria</taxon>
        <taxon>Pseudomonadati</taxon>
        <taxon>Pseudomonadota</taxon>
        <taxon>Alphaproteobacteria</taxon>
        <taxon>Rhodobacterales</taxon>
        <taxon>Roseobacteraceae</taxon>
        <taxon>Pseudoponticoccus</taxon>
    </lineage>
</organism>
<comment type="caution">
    <text evidence="1">The sequence shown here is derived from an EMBL/GenBank/DDBJ whole genome shotgun (WGS) entry which is preliminary data.</text>
</comment>
<accession>A0A0W7WM79</accession>
<dbReference type="AlphaFoldDB" id="A0A0W7WM79"/>
<keyword evidence="2" id="KW-1185">Reference proteome</keyword>
<evidence type="ECO:0000313" key="1">
    <source>
        <dbReference type="EMBL" id="KUF11670.1"/>
    </source>
</evidence>
<dbReference type="EMBL" id="LPXO01000003">
    <property type="protein sequence ID" value="KUF11670.1"/>
    <property type="molecule type" value="Genomic_DNA"/>
</dbReference>
<gene>
    <name evidence="1" type="ORF">AVJ23_07945</name>
</gene>